<dbReference type="AlphaFoldDB" id="A0A428RS70"/>
<evidence type="ECO:0000313" key="3">
    <source>
        <dbReference type="Proteomes" id="UP000287144"/>
    </source>
</evidence>
<gene>
    <name evidence="2" type="ORF">CEP52_017392</name>
</gene>
<feature type="signal peptide" evidence="1">
    <location>
        <begin position="1"/>
        <end position="19"/>
    </location>
</feature>
<organism evidence="2 3">
    <name type="scientific">Fusarium oligoseptatum</name>
    <dbReference type="NCBI Taxonomy" id="2604345"/>
    <lineage>
        <taxon>Eukaryota</taxon>
        <taxon>Fungi</taxon>
        <taxon>Dikarya</taxon>
        <taxon>Ascomycota</taxon>
        <taxon>Pezizomycotina</taxon>
        <taxon>Sordariomycetes</taxon>
        <taxon>Hypocreomycetidae</taxon>
        <taxon>Hypocreales</taxon>
        <taxon>Nectriaceae</taxon>
        <taxon>Fusarium</taxon>
        <taxon>Fusarium solani species complex</taxon>
    </lineage>
</organism>
<evidence type="ECO:0000313" key="2">
    <source>
        <dbReference type="EMBL" id="RSL80395.1"/>
    </source>
</evidence>
<protein>
    <submittedName>
        <fullName evidence="2">Uncharacterized protein</fullName>
    </submittedName>
</protein>
<keyword evidence="3" id="KW-1185">Reference proteome</keyword>
<comment type="caution">
    <text evidence="2">The sequence shown here is derived from an EMBL/GenBank/DDBJ whole genome shotgun (WGS) entry which is preliminary data.</text>
</comment>
<sequence length="164" mass="19330">MRVYFWQMLLATILGLAFWEELLRDRHPQYVQTIMDSPDDAPSLIFIPDAPVTAILDMFEADMSTVWDQQNNTLTHTQIMNLYNIDNVESLIQTNGQWDKVAKRWYTLYLYETIKGMFSWVNRYDKILFIVHGGFVRRQRLIHSLLLSPHQGGSHLAGTTWMYE</sequence>
<dbReference type="EMBL" id="NKCK01000534">
    <property type="protein sequence ID" value="RSL80395.1"/>
    <property type="molecule type" value="Genomic_DNA"/>
</dbReference>
<dbReference type="Proteomes" id="UP000287144">
    <property type="component" value="Unassembled WGS sequence"/>
</dbReference>
<name>A0A428RS70_9HYPO</name>
<proteinExistence type="predicted"/>
<accession>A0A428RS70</accession>
<evidence type="ECO:0000256" key="1">
    <source>
        <dbReference type="SAM" id="SignalP"/>
    </source>
</evidence>
<reference evidence="2 3" key="1">
    <citation type="submission" date="2017-06" db="EMBL/GenBank/DDBJ databases">
        <title>Comparative genomic analysis of Ambrosia Fusariam Clade fungi.</title>
        <authorList>
            <person name="Stajich J.E."/>
            <person name="Carrillo J."/>
            <person name="Kijimoto T."/>
            <person name="Eskalen A."/>
            <person name="O'Donnell K."/>
            <person name="Kasson M."/>
        </authorList>
    </citation>
    <scope>NUCLEOTIDE SEQUENCE [LARGE SCALE GENOMIC DNA]</scope>
    <source>
        <strain evidence="2 3">NRRL62579</strain>
    </source>
</reference>
<keyword evidence="1" id="KW-0732">Signal</keyword>
<feature type="chain" id="PRO_5019117230" evidence="1">
    <location>
        <begin position="20"/>
        <end position="164"/>
    </location>
</feature>